<feature type="transmembrane region" description="Helical" evidence="1">
    <location>
        <begin position="125"/>
        <end position="145"/>
    </location>
</feature>
<name>A0AA39IPG6_9BILA</name>
<evidence type="ECO:0000256" key="1">
    <source>
        <dbReference type="SAM" id="Phobius"/>
    </source>
</evidence>
<keyword evidence="1" id="KW-1133">Transmembrane helix</keyword>
<comment type="caution">
    <text evidence="2">The sequence shown here is derived from an EMBL/GenBank/DDBJ whole genome shotgun (WGS) entry which is preliminary data.</text>
</comment>
<keyword evidence="1" id="KW-0812">Transmembrane</keyword>
<dbReference type="AlphaFoldDB" id="A0AA39IPG6"/>
<reference evidence="2" key="1">
    <citation type="submission" date="2023-06" db="EMBL/GenBank/DDBJ databases">
        <title>Genomic analysis of the entomopathogenic nematode Steinernema hermaphroditum.</title>
        <authorList>
            <person name="Schwarz E.M."/>
            <person name="Heppert J.K."/>
            <person name="Baniya A."/>
            <person name="Schwartz H.T."/>
            <person name="Tan C.-H."/>
            <person name="Antoshechkin I."/>
            <person name="Sternberg P.W."/>
            <person name="Goodrich-Blair H."/>
            <person name="Dillman A.R."/>
        </authorList>
    </citation>
    <scope>NUCLEOTIDE SEQUENCE</scope>
    <source>
        <strain evidence="2">PS9179</strain>
        <tissue evidence="2">Whole animal</tissue>
    </source>
</reference>
<evidence type="ECO:0000313" key="3">
    <source>
        <dbReference type="Proteomes" id="UP001175271"/>
    </source>
</evidence>
<organism evidence="2 3">
    <name type="scientific">Steinernema hermaphroditum</name>
    <dbReference type="NCBI Taxonomy" id="289476"/>
    <lineage>
        <taxon>Eukaryota</taxon>
        <taxon>Metazoa</taxon>
        <taxon>Ecdysozoa</taxon>
        <taxon>Nematoda</taxon>
        <taxon>Chromadorea</taxon>
        <taxon>Rhabditida</taxon>
        <taxon>Tylenchina</taxon>
        <taxon>Panagrolaimomorpha</taxon>
        <taxon>Strongyloidoidea</taxon>
        <taxon>Steinernematidae</taxon>
        <taxon>Steinernema</taxon>
    </lineage>
</organism>
<evidence type="ECO:0000313" key="2">
    <source>
        <dbReference type="EMBL" id="KAK0427440.1"/>
    </source>
</evidence>
<feature type="transmembrane region" description="Helical" evidence="1">
    <location>
        <begin position="6"/>
        <end position="28"/>
    </location>
</feature>
<feature type="transmembrane region" description="Helical" evidence="1">
    <location>
        <begin position="250"/>
        <end position="272"/>
    </location>
</feature>
<dbReference type="Proteomes" id="UP001175271">
    <property type="component" value="Unassembled WGS sequence"/>
</dbReference>
<protein>
    <submittedName>
        <fullName evidence="2">Uncharacterized protein</fullName>
    </submittedName>
</protein>
<feature type="transmembrane region" description="Helical" evidence="1">
    <location>
        <begin position="80"/>
        <end position="104"/>
    </location>
</feature>
<feature type="transmembrane region" description="Helical" evidence="1">
    <location>
        <begin position="40"/>
        <end position="60"/>
    </location>
</feature>
<accession>A0AA39IPG6</accession>
<keyword evidence="1" id="KW-0472">Membrane</keyword>
<dbReference type="EMBL" id="JAUCMV010000001">
    <property type="protein sequence ID" value="KAK0427440.1"/>
    <property type="molecule type" value="Genomic_DNA"/>
</dbReference>
<feature type="transmembrane region" description="Helical" evidence="1">
    <location>
        <begin position="219"/>
        <end position="238"/>
    </location>
</feature>
<proteinExistence type="predicted"/>
<sequence>MEKVVVLTEFAFVIIISFLTLFLQMLIFRRRSLKAIWNQSPALSLFLGSVVVMALQSIALASEWGLFVLGFIENVPENTLLLVFIGHFGMVLWQFHYCATIALFAQRVFHLLFPLKNVRNFNHTVLVILSAVFLTGATGLTYSVVVNTKANVKPAPEGCLVFSCMSSNGVSVRKWSSSLVVFMTSVITVLGTYMIFLLHKHRNRKTSAMDRKTNTFVTYVFYVRFACITVPFVVDVTLSNTAHIDMGKYIGPFGAVGGVLDFSLKILAYYVLTRSPTKVMQAVSTTT</sequence>
<keyword evidence="3" id="KW-1185">Reference proteome</keyword>
<gene>
    <name evidence="2" type="ORF">QR680_010225</name>
</gene>
<feature type="transmembrane region" description="Helical" evidence="1">
    <location>
        <begin position="175"/>
        <end position="198"/>
    </location>
</feature>